<dbReference type="AlphaFoldDB" id="A0A1G8S5D2"/>
<evidence type="ECO:0000313" key="1">
    <source>
        <dbReference type="EMBL" id="SDJ23870.1"/>
    </source>
</evidence>
<keyword evidence="2" id="KW-1185">Reference proteome</keyword>
<name>A0A1G8S5D2_9ACTN</name>
<reference evidence="1 2" key="1">
    <citation type="submission" date="2016-10" db="EMBL/GenBank/DDBJ databases">
        <authorList>
            <person name="de Groot N.N."/>
        </authorList>
    </citation>
    <scope>NUCLEOTIDE SEQUENCE [LARGE SCALE GENOMIC DNA]</scope>
    <source>
        <strain evidence="1 2">CGMCC 4.6533</strain>
    </source>
</reference>
<accession>A0A1G8S5D2</accession>
<dbReference type="Pfam" id="PF13591">
    <property type="entry name" value="MerR_2"/>
    <property type="match status" value="1"/>
</dbReference>
<organism evidence="1 2">
    <name type="scientific">Nonomuraea jiangxiensis</name>
    <dbReference type="NCBI Taxonomy" id="633440"/>
    <lineage>
        <taxon>Bacteria</taxon>
        <taxon>Bacillati</taxon>
        <taxon>Actinomycetota</taxon>
        <taxon>Actinomycetes</taxon>
        <taxon>Streptosporangiales</taxon>
        <taxon>Streptosporangiaceae</taxon>
        <taxon>Nonomuraea</taxon>
    </lineage>
</organism>
<evidence type="ECO:0000313" key="2">
    <source>
        <dbReference type="Proteomes" id="UP000199202"/>
    </source>
</evidence>
<dbReference type="Proteomes" id="UP000199202">
    <property type="component" value="Unassembled WGS sequence"/>
</dbReference>
<proteinExistence type="predicted"/>
<dbReference type="RefSeq" id="WP_090933909.1">
    <property type="nucleotide sequence ID" value="NZ_FNDJ01000009.1"/>
</dbReference>
<gene>
    <name evidence="1" type="ORF">SAMN05421869_109264</name>
</gene>
<dbReference type="OrthoDB" id="5526358at2"/>
<dbReference type="Gene3D" id="1.10.1660.10">
    <property type="match status" value="1"/>
</dbReference>
<sequence>MTYAIVRPIRLDLDSYARATGLHPQAVCRLVTLGLLEPTRNARGELCFAPSQVATAARIQRLHEGLSINYAAIGVVIDLLDRIEELEAALRGLSRP</sequence>
<dbReference type="STRING" id="633440.SAMN05421869_109264"/>
<protein>
    <submittedName>
        <fullName evidence="1">MerR HTH family regulatory protein</fullName>
    </submittedName>
</protein>
<dbReference type="EMBL" id="FNDJ01000009">
    <property type="protein sequence ID" value="SDJ23870.1"/>
    <property type="molecule type" value="Genomic_DNA"/>
</dbReference>